<protein>
    <recommendedName>
        <fullName evidence="3">DUF1292 domain-containing protein</fullName>
    </recommendedName>
</protein>
<evidence type="ECO:0000313" key="2">
    <source>
        <dbReference type="Proteomes" id="UP000004633"/>
    </source>
</evidence>
<dbReference type="Pfam" id="PF06949">
    <property type="entry name" value="DUF1292"/>
    <property type="match status" value="1"/>
</dbReference>
<accession>E7MZY5</accession>
<dbReference type="EMBL" id="AECV01000001">
    <property type="protein sequence ID" value="EFW30649.1"/>
    <property type="molecule type" value="Genomic_DNA"/>
</dbReference>
<reference evidence="1 2" key="1">
    <citation type="submission" date="2010-08" db="EMBL/GenBank/DDBJ databases">
        <authorList>
            <person name="Weinstock G."/>
            <person name="Sodergren E."/>
            <person name="Clifton S."/>
            <person name="Fulton L."/>
            <person name="Fulton B."/>
            <person name="Courtney L."/>
            <person name="Fronick C."/>
            <person name="Harrison M."/>
            <person name="Strong C."/>
            <person name="Farmer C."/>
            <person name="Delahaunty K."/>
            <person name="Markovic C."/>
            <person name="Hall O."/>
            <person name="Minx P."/>
            <person name="Tomlinson C."/>
            <person name="Mitreva M."/>
            <person name="Hou S."/>
            <person name="Chen J."/>
            <person name="Wollam A."/>
            <person name="Pepin K.H."/>
            <person name="Johnson M."/>
            <person name="Bhonagiri V."/>
            <person name="Zhang X."/>
            <person name="Suruliraj S."/>
            <person name="Warren W."/>
            <person name="Chinwalla A."/>
            <person name="Mardis E.R."/>
            <person name="Wilson R.K."/>
        </authorList>
    </citation>
    <scope>NUCLEOTIDE SEQUENCE [LARGE SCALE GENOMIC DNA]</scope>
    <source>
        <strain evidence="1 2">F0399</strain>
    </source>
</reference>
<evidence type="ECO:0008006" key="3">
    <source>
        <dbReference type="Google" id="ProtNLM"/>
    </source>
</evidence>
<proteinExistence type="predicted"/>
<gene>
    <name evidence="1" type="ORF">HMPREF9555_00278</name>
</gene>
<dbReference type="STRING" id="749551.HMPREF9555_00278"/>
<sequence>MNTAPNIKRGIHMEKDYKEKYNNLKDAPEAAYEMEDEDVVVVLTNEDGEETYYREETIITVGDDRFAVLVGLALDPDGEETEELPEEDEAVIAKIVVEDGEDVYVDPSEEEFEAVLAVYGELEENREG</sequence>
<dbReference type="InterPro" id="IPR009711">
    <property type="entry name" value="UPF0473"/>
</dbReference>
<dbReference type="HOGENOM" id="CLU_146610_4_0_9"/>
<name>E7MZY5_9FIRM</name>
<keyword evidence="2" id="KW-1185">Reference proteome</keyword>
<dbReference type="Proteomes" id="UP000004633">
    <property type="component" value="Unassembled WGS sequence"/>
</dbReference>
<organism evidence="1 2">
    <name type="scientific">Selenomonas artemidis F0399</name>
    <dbReference type="NCBI Taxonomy" id="749551"/>
    <lineage>
        <taxon>Bacteria</taxon>
        <taxon>Bacillati</taxon>
        <taxon>Bacillota</taxon>
        <taxon>Negativicutes</taxon>
        <taxon>Selenomonadales</taxon>
        <taxon>Selenomonadaceae</taxon>
        <taxon>Selenomonas</taxon>
    </lineage>
</organism>
<dbReference type="AlphaFoldDB" id="E7MZY5"/>
<comment type="caution">
    <text evidence="1">The sequence shown here is derived from an EMBL/GenBank/DDBJ whole genome shotgun (WGS) entry which is preliminary data.</text>
</comment>
<evidence type="ECO:0000313" key="1">
    <source>
        <dbReference type="EMBL" id="EFW30649.1"/>
    </source>
</evidence>